<dbReference type="RefSeq" id="WP_394848132.1">
    <property type="nucleotide sequence ID" value="NZ_CP089982.1"/>
</dbReference>
<name>A0ABZ2KIU5_9BACT</name>
<dbReference type="EMBL" id="CP089982">
    <property type="protein sequence ID" value="WXA97510.1"/>
    <property type="molecule type" value="Genomic_DNA"/>
</dbReference>
<protein>
    <recommendedName>
        <fullName evidence="6">Insecticide toxin TcdB middle/N-terminal domain-containing protein</fullName>
    </recommendedName>
</protein>
<dbReference type="SUPFAM" id="SSF69318">
    <property type="entry name" value="Integrin alpha N-terminal domain"/>
    <property type="match status" value="1"/>
</dbReference>
<gene>
    <name evidence="7" type="ORF">LZC95_11780</name>
</gene>
<keyword evidence="5" id="KW-0732">Signal</keyword>
<reference evidence="7 8" key="1">
    <citation type="submission" date="2021-12" db="EMBL/GenBank/DDBJ databases">
        <title>Discovery of the Pendulisporaceae a myxobacterial family with distinct sporulation behavior and unique specialized metabolism.</title>
        <authorList>
            <person name="Garcia R."/>
            <person name="Popoff A."/>
            <person name="Bader C.D."/>
            <person name="Loehr J."/>
            <person name="Walesch S."/>
            <person name="Walt C."/>
            <person name="Boldt J."/>
            <person name="Bunk B."/>
            <person name="Haeckl F.J.F.P.J."/>
            <person name="Gunesch A.P."/>
            <person name="Birkelbach J."/>
            <person name="Nuebel U."/>
            <person name="Pietschmann T."/>
            <person name="Bach T."/>
            <person name="Mueller R."/>
        </authorList>
    </citation>
    <scope>NUCLEOTIDE SEQUENCE [LARGE SCALE GENOMIC DNA]</scope>
    <source>
        <strain evidence="7 8">MSr12523</strain>
    </source>
</reference>
<dbReference type="Proteomes" id="UP001379533">
    <property type="component" value="Chromosome"/>
</dbReference>
<evidence type="ECO:0000313" key="8">
    <source>
        <dbReference type="Proteomes" id="UP001379533"/>
    </source>
</evidence>
<dbReference type="Pfam" id="PF03534">
    <property type="entry name" value="SpvB"/>
    <property type="match status" value="1"/>
</dbReference>
<organism evidence="7 8">
    <name type="scientific">Pendulispora brunnea</name>
    <dbReference type="NCBI Taxonomy" id="2905690"/>
    <lineage>
        <taxon>Bacteria</taxon>
        <taxon>Pseudomonadati</taxon>
        <taxon>Myxococcota</taxon>
        <taxon>Myxococcia</taxon>
        <taxon>Myxococcales</taxon>
        <taxon>Sorangiineae</taxon>
        <taxon>Pendulisporaceae</taxon>
        <taxon>Pendulispora</taxon>
    </lineage>
</organism>
<feature type="compositionally biased region" description="Polar residues" evidence="4">
    <location>
        <begin position="46"/>
        <end position="61"/>
    </location>
</feature>
<keyword evidence="2" id="KW-0964">Secreted</keyword>
<dbReference type="InterPro" id="IPR022045">
    <property type="entry name" value="TcdB_toxin_mid/N"/>
</dbReference>
<dbReference type="InterPro" id="IPR028994">
    <property type="entry name" value="Integrin_alpha_N"/>
</dbReference>
<evidence type="ECO:0000256" key="4">
    <source>
        <dbReference type="SAM" id="MobiDB-lite"/>
    </source>
</evidence>
<keyword evidence="8" id="KW-1185">Reference proteome</keyword>
<feature type="domain" description="Insecticide toxin TcdB middle/N-terminal" evidence="6">
    <location>
        <begin position="800"/>
        <end position="933"/>
    </location>
</feature>
<feature type="region of interest" description="Disordered" evidence="4">
    <location>
        <begin position="41"/>
        <end position="87"/>
    </location>
</feature>
<feature type="signal peptide" evidence="5">
    <location>
        <begin position="1"/>
        <end position="32"/>
    </location>
</feature>
<evidence type="ECO:0000256" key="5">
    <source>
        <dbReference type="SAM" id="SignalP"/>
    </source>
</evidence>
<comment type="subcellular location">
    <subcellularLocation>
        <location evidence="1">Secreted</location>
    </subcellularLocation>
</comment>
<evidence type="ECO:0000313" key="7">
    <source>
        <dbReference type="EMBL" id="WXA97510.1"/>
    </source>
</evidence>
<dbReference type="NCBIfam" id="TIGR01643">
    <property type="entry name" value="YD_repeat_2x"/>
    <property type="match status" value="1"/>
</dbReference>
<proteinExistence type="predicted"/>
<dbReference type="Pfam" id="PF12256">
    <property type="entry name" value="TcdB_toxin_midN"/>
    <property type="match status" value="1"/>
</dbReference>
<dbReference type="InterPro" id="IPR003284">
    <property type="entry name" value="Sal_SpvB"/>
</dbReference>
<evidence type="ECO:0000256" key="3">
    <source>
        <dbReference type="ARBA" id="ARBA00023026"/>
    </source>
</evidence>
<evidence type="ECO:0000256" key="2">
    <source>
        <dbReference type="ARBA" id="ARBA00022525"/>
    </source>
</evidence>
<accession>A0ABZ2KIU5</accession>
<dbReference type="Gene3D" id="2.180.10.10">
    <property type="entry name" value="RHS repeat-associated core"/>
    <property type="match status" value="1"/>
</dbReference>
<keyword evidence="3" id="KW-0843">Virulence</keyword>
<evidence type="ECO:0000256" key="1">
    <source>
        <dbReference type="ARBA" id="ARBA00004613"/>
    </source>
</evidence>
<evidence type="ECO:0000259" key="6">
    <source>
        <dbReference type="Pfam" id="PF12256"/>
    </source>
</evidence>
<feature type="chain" id="PRO_5045781569" description="Insecticide toxin TcdB middle/N-terminal domain-containing protein" evidence="5">
    <location>
        <begin position="33"/>
        <end position="1847"/>
    </location>
</feature>
<dbReference type="InterPro" id="IPR006530">
    <property type="entry name" value="YD"/>
</dbReference>
<sequence>MSLQKLRGESLVALITCAAFIANLLSPGLALASEAAAEKALPVTPPRSQVTSEKQGATSTELADAEPPAGATTIDESPGSLASVNPSTGAGHATYPFHVPSPRGNLSLALALTYSTALGDSDAGLGWSLGLPAIERRSPGGTAHPRYNDPPIGTPINADSSDINAEDQFVYGGAPLVAMCFIGEGGSCVGEPNAPIPDFAKGGGWHLYRLVTDRGGDLRFFWSPDHNTWVMLDRSGQTSEFGIPRDNRIQLGNTIDLELLQSPKTSAPFRWKLSRRFDNHLDATGNAQNLIYFAWDGDGALSDVYHTPAPRFEQPWQNAFAHHVRFSYASYEFPRSAGPQHVAWRNTPNKRLSRVDVTSTESTGNRELLHRYHLSYRNTAHHSYLETIQQEGRCSSPIAEDASGALPDATNCPRLPARRMVYSTPSPRFDSPLVRMGTIEFPNGDSKAVNILDLNSDGLPDILKKEKPNNDQTIYLNSIEGPENTLSRRTIKLDEKGWASVDGSRLSEEVYFGDFRSVGSVTKLVATTWEKPDTSSPTKWPHNTLLALEPHFDRNTNQWLWSFLGQIGAFDYPTGPSDPEIHSFFIRQDIDMDGYVDRLVETGRFESSGLYYPTGHATELTAVTPGRNVRPFGEDFQEHNVYRANTTCDNDSISRAVQDSIRRAQLGFPDWSPPVRIADMDGDQLGDLVIFTPGNDTSNSHVEYWPGRGDGWFGVNACQGNASTGLVCNCEAPSKVMPPGPPFLLPQREPMFVHDVTGDGLADVLRPYSDRIQVHVNIDGEAWEVHDLFSVAGLPGWDPNKAQITFADMNGSGVDDIVVIIPEDGNKKNSVAYVDLYGRNKPGLLVGITDERGGEVTFGYMTIAEQAISAQQLGKPWQSQTPQPAQLVSSILVSNGLSGARRIQTRVSYDYADPAYDAWARKPRGFRHVRETRHGDGVLPTRITDTSYAIDFCGTNPCERSTAVGPYADAIQGLPVLSETFSTGPKGESSPTYISTSHRKYLLRQLNDGMYFEKSYRLSQEESDTWLYDQTGGEPQTVNMVDVRMLVQTNPPRWWPDPSTTVNVRSTTGSAHLRTTRYLDDNGNEIERIAWGRVEGGDRPITTKTTWKDIGGSNYPRLFRPETQSLAYANGDPKQTRTFSFAFNAAGDRTDLWGDLDGTLPLLRRHENAAKHIAPAPADASTIGPHRILLEHRDIDTFGNVRHVQAPGHRCKDVQFDDAFQALPVVTTTYVGIATDNSCGNQALTTIEKYDRGLAKPLVTWHPDGAASRFTYDTFGRPHEMFQPDPNAAGMWSTIPSNIIDHFDDSIGHRVRSRNQRGNSEIYQEIWQYSDSFGNALATLEGADPAAGDSAKWILSGLSDRSPAGAPVRSYQVEFYNGEASTFDINFHSDKPSDRLEYDMLGRVHVRYGIDGAPAAQYDYHPLSTIIWDAQDLNPTTPDLAAPLTVYRDGHGRTVSIVEYVRRASGLAETITTGAEYLATGETTKVSRISSTGSKYQRSMSYDTLGRLVQNIEPNTTEWRYAYNDAGELVGSSDARGCGKNIAYDSGGRVLAEDFSPCLDSQADYTPPDLLSGDGTESLYVYDKPDSETQATFVLGHLTATYDRGAHTRIRYDGRSRITNMSRAVAKPGISGAELTGRYSQHWFQKDFEYSSDNAILRASTGADVEGLFGSDGTSNVSATYSLRGLPTSVTSSYGPLITKSKYDFDNQPLQVTYGDKASTIAAFHHDVHRRVDDVTISRNAPDIWKTPPVDTVLLLVLKLVNLCSSTMCSATTASAIKQTSMIFATQMNGPQGQSRSIVQWCTIRCSASYRSITILTMTYFRHRSLARQGKVDEWTTLSRTQRQRSE</sequence>